<sequence>MYKLSTKETLEKFNNEIIKANSVELGFKNYIENKLKEFEGLIDYTDYKKQIFKQFKIAQTLHPITSKKEIDSTLKNTLSQYNYEFLDEQIEVFKELVNFDKACIIDEKKIFYRLNTLLFKIFQHLEALIKWHELNESENILEKGIARTPHPKVIDAITPRIKTIKDGLELNPIKSNEILLDIYKNFEKNPLEVNYMYYSLQYIKKENFLLDDKEGLETLYNQQVYLNSAKKLEDTHIFNSCKIASYLLYKEKTLINLSLQLNENIPYTTLANYINTLIDSFFDYEYKSNLTKNHIKKEVQIKTPFNNIEIYEYRTKKNFQEHPIFSDITFD</sequence>
<dbReference type="EMBL" id="CP030944">
    <property type="protein sequence ID" value="QKE25373.1"/>
    <property type="molecule type" value="Genomic_DNA"/>
</dbReference>
<dbReference type="Proteomes" id="UP000502065">
    <property type="component" value="Chromosome"/>
</dbReference>
<reference evidence="1 2" key="1">
    <citation type="submission" date="2018-07" db="EMBL/GenBank/DDBJ databases">
        <title>Identification of phenol metabolism pathways in Arcobacter.</title>
        <authorList>
            <person name="Miller W.G."/>
            <person name="Yee E."/>
            <person name="Bono J.L."/>
        </authorList>
    </citation>
    <scope>NUCLEOTIDE SEQUENCE [LARGE SCALE GENOMIC DNA]</scope>
    <source>
        <strain evidence="1 2">W63</strain>
    </source>
</reference>
<name>A0AAE7DZW4_9BACT</name>
<dbReference type="KEGG" id="aaqi:AAQM_0608"/>
<evidence type="ECO:0000313" key="2">
    <source>
        <dbReference type="Proteomes" id="UP000502065"/>
    </source>
</evidence>
<accession>A0AAE7DZW4</accession>
<dbReference type="AlphaFoldDB" id="A0AAE7DZW4"/>
<proteinExistence type="predicted"/>
<dbReference type="RefSeq" id="WP_129096257.1">
    <property type="nucleotide sequence ID" value="NZ_CBCSAE010000001.1"/>
</dbReference>
<organism evidence="1 2">
    <name type="scientific">Arcobacter aquimarinus</name>
    <dbReference type="NCBI Taxonomy" id="1315211"/>
    <lineage>
        <taxon>Bacteria</taxon>
        <taxon>Pseudomonadati</taxon>
        <taxon>Campylobacterota</taxon>
        <taxon>Epsilonproteobacteria</taxon>
        <taxon>Campylobacterales</taxon>
        <taxon>Arcobacteraceae</taxon>
        <taxon>Arcobacter</taxon>
    </lineage>
</organism>
<evidence type="ECO:0000313" key="1">
    <source>
        <dbReference type="EMBL" id="QKE25373.1"/>
    </source>
</evidence>
<gene>
    <name evidence="1" type="ORF">AAQM_0608</name>
</gene>
<protein>
    <submittedName>
        <fullName evidence="1">Uncharacterized protein</fullName>
    </submittedName>
</protein>
<keyword evidence="2" id="KW-1185">Reference proteome</keyword>